<dbReference type="PRINTS" id="PR00455">
    <property type="entry name" value="HTHTETR"/>
</dbReference>
<evidence type="ECO:0000256" key="4">
    <source>
        <dbReference type="PROSITE-ProRule" id="PRU00335"/>
    </source>
</evidence>
<organism evidence="6 7">
    <name type="scientific">Microbacterium terrae</name>
    <dbReference type="NCBI Taxonomy" id="69369"/>
    <lineage>
        <taxon>Bacteria</taxon>
        <taxon>Bacillati</taxon>
        <taxon>Actinomycetota</taxon>
        <taxon>Actinomycetes</taxon>
        <taxon>Micrococcales</taxon>
        <taxon>Microbacteriaceae</taxon>
        <taxon>Microbacterium</taxon>
    </lineage>
</organism>
<dbReference type="InterPro" id="IPR023772">
    <property type="entry name" value="DNA-bd_HTH_TetR-type_CS"/>
</dbReference>
<keyword evidence="7" id="KW-1185">Reference proteome</keyword>
<dbReference type="PROSITE" id="PS50977">
    <property type="entry name" value="HTH_TETR_2"/>
    <property type="match status" value="1"/>
</dbReference>
<feature type="domain" description="HTH tetR-type" evidence="5">
    <location>
        <begin position="10"/>
        <end position="70"/>
    </location>
</feature>
<comment type="caution">
    <text evidence="6">The sequence shown here is derived from an EMBL/GenBank/DDBJ whole genome shotgun (WGS) entry which is preliminary data.</text>
</comment>
<evidence type="ECO:0000259" key="5">
    <source>
        <dbReference type="PROSITE" id="PS50977"/>
    </source>
</evidence>
<gene>
    <name evidence="6" type="primary">yfiR</name>
    <name evidence="6" type="ORF">RS81_00931</name>
</gene>
<evidence type="ECO:0000256" key="2">
    <source>
        <dbReference type="ARBA" id="ARBA00023125"/>
    </source>
</evidence>
<dbReference type="PROSITE" id="PS01081">
    <property type="entry name" value="HTH_TETR_1"/>
    <property type="match status" value="1"/>
</dbReference>
<dbReference type="GO" id="GO:0003700">
    <property type="term" value="F:DNA-binding transcription factor activity"/>
    <property type="evidence" value="ECO:0007669"/>
    <property type="project" value="TreeGrafter"/>
</dbReference>
<evidence type="ECO:0000313" key="6">
    <source>
        <dbReference type="EMBL" id="KJL43326.1"/>
    </source>
</evidence>
<keyword evidence="1" id="KW-0805">Transcription regulation</keyword>
<protein>
    <submittedName>
        <fullName evidence="6">HTH-type transcriptional regulator YfiR</fullName>
    </submittedName>
</protein>
<dbReference type="EMBL" id="JYIZ01000038">
    <property type="protein sequence ID" value="KJL43326.1"/>
    <property type="molecule type" value="Genomic_DNA"/>
</dbReference>
<name>A0A0M2HF27_9MICO</name>
<keyword evidence="3" id="KW-0804">Transcription</keyword>
<keyword evidence="2 4" id="KW-0238">DNA-binding</keyword>
<dbReference type="PANTHER" id="PTHR30055">
    <property type="entry name" value="HTH-TYPE TRANSCRIPTIONAL REGULATOR RUTR"/>
    <property type="match status" value="1"/>
</dbReference>
<dbReference type="PATRIC" id="fig|92835.4.peg.950"/>
<dbReference type="InterPro" id="IPR036271">
    <property type="entry name" value="Tet_transcr_reg_TetR-rel_C_sf"/>
</dbReference>
<reference evidence="6 7" key="1">
    <citation type="submission" date="2015-02" db="EMBL/GenBank/DDBJ databases">
        <title>Draft genome sequences of ten Microbacterium spp. with emphasis on heavy metal contaminated environments.</title>
        <authorList>
            <person name="Corretto E."/>
        </authorList>
    </citation>
    <scope>NUCLEOTIDE SEQUENCE [LARGE SCALE GENOMIC DNA]</scope>
    <source>
        <strain evidence="6 7">DSM 12510</strain>
    </source>
</reference>
<feature type="DNA-binding region" description="H-T-H motif" evidence="4">
    <location>
        <begin position="33"/>
        <end position="52"/>
    </location>
</feature>
<evidence type="ECO:0000313" key="7">
    <source>
        <dbReference type="Proteomes" id="UP000033956"/>
    </source>
</evidence>
<sequence>MPKISDAKRESRRLEIADAAVRCFLRTGYQRTSMADIIAESGLSAGAIYGYFPGKQELLRFVAERILDDRRAELAAAGAAHPLPPSQIVRLLAEGARANAPVEVLIQVWGEATVDPDLRGMVQMVLARIREGVVAALTQWAEHARADQSPPPAEWARRVAPVIMSMLPGFILQSTLIDDFDEAAYLDSLALALP</sequence>
<dbReference type="SUPFAM" id="SSF48498">
    <property type="entry name" value="Tetracyclin repressor-like, C-terminal domain"/>
    <property type="match status" value="1"/>
</dbReference>
<dbReference type="Gene3D" id="1.10.357.10">
    <property type="entry name" value="Tetracycline Repressor, domain 2"/>
    <property type="match status" value="1"/>
</dbReference>
<dbReference type="SUPFAM" id="SSF46689">
    <property type="entry name" value="Homeodomain-like"/>
    <property type="match status" value="1"/>
</dbReference>
<dbReference type="AlphaFoldDB" id="A0A0M2HF27"/>
<dbReference type="GO" id="GO:0000976">
    <property type="term" value="F:transcription cis-regulatory region binding"/>
    <property type="evidence" value="ECO:0007669"/>
    <property type="project" value="TreeGrafter"/>
</dbReference>
<proteinExistence type="predicted"/>
<dbReference type="InterPro" id="IPR001647">
    <property type="entry name" value="HTH_TetR"/>
</dbReference>
<dbReference type="InterPro" id="IPR009057">
    <property type="entry name" value="Homeodomain-like_sf"/>
</dbReference>
<dbReference type="Pfam" id="PF00440">
    <property type="entry name" value="TetR_N"/>
    <property type="match status" value="1"/>
</dbReference>
<dbReference type="Proteomes" id="UP000033956">
    <property type="component" value="Unassembled WGS sequence"/>
</dbReference>
<dbReference type="RefSeq" id="WP_045274891.1">
    <property type="nucleotide sequence ID" value="NZ_BAAAUP010000003.1"/>
</dbReference>
<accession>A0A0M2HF27</accession>
<dbReference type="InterPro" id="IPR050109">
    <property type="entry name" value="HTH-type_TetR-like_transc_reg"/>
</dbReference>
<evidence type="ECO:0000256" key="1">
    <source>
        <dbReference type="ARBA" id="ARBA00023015"/>
    </source>
</evidence>
<evidence type="ECO:0000256" key="3">
    <source>
        <dbReference type="ARBA" id="ARBA00023163"/>
    </source>
</evidence>
<dbReference type="PANTHER" id="PTHR30055:SF234">
    <property type="entry name" value="HTH-TYPE TRANSCRIPTIONAL REGULATOR BETI"/>
    <property type="match status" value="1"/>
</dbReference>